<proteinExistence type="predicted"/>
<dbReference type="Proteomes" id="UP000316252">
    <property type="component" value="Unassembled WGS sequence"/>
</dbReference>
<protein>
    <recommendedName>
        <fullName evidence="4">Porin</fullName>
    </recommendedName>
</protein>
<comment type="caution">
    <text evidence="2">The sequence shown here is derived from an EMBL/GenBank/DDBJ whole genome shotgun (WGS) entry which is preliminary data.</text>
</comment>
<evidence type="ECO:0008006" key="4">
    <source>
        <dbReference type="Google" id="ProtNLM"/>
    </source>
</evidence>
<evidence type="ECO:0000256" key="1">
    <source>
        <dbReference type="SAM" id="SignalP"/>
    </source>
</evidence>
<accession>A0A506Y9K7</accession>
<dbReference type="OrthoDB" id="5147137at2"/>
<dbReference type="AlphaFoldDB" id="A0A506Y9K7"/>
<feature type="chain" id="PRO_5021192053" description="Porin" evidence="1">
    <location>
        <begin position="30"/>
        <end position="111"/>
    </location>
</feature>
<reference evidence="2 3" key="1">
    <citation type="submission" date="2019-06" db="EMBL/GenBank/DDBJ databases">
        <authorList>
            <person name="Li F."/>
        </authorList>
    </citation>
    <scope>NUCLEOTIDE SEQUENCE [LARGE SCALE GENOMIC DNA]</scope>
    <source>
        <strain evidence="2 3">10F1D-1</strain>
    </source>
</reference>
<gene>
    <name evidence="2" type="ORF">FJ657_03830</name>
</gene>
<evidence type="ECO:0000313" key="2">
    <source>
        <dbReference type="EMBL" id="TPW77788.1"/>
    </source>
</evidence>
<sequence>MNVKKITAAVGTVVAAAAVVALTAGPASAAPLNVYDRINFSGTLIGSGVGTTVDVPDNRTRSAKNGTSLGYSARNVTGPFSSSEVVYIPAGYQLGNFSPANDVVDHFDRVG</sequence>
<feature type="signal peptide" evidence="1">
    <location>
        <begin position="1"/>
        <end position="29"/>
    </location>
</feature>
<organism evidence="2 3">
    <name type="scientific">Schumannella soli</name>
    <dbReference type="NCBI Taxonomy" id="2590779"/>
    <lineage>
        <taxon>Bacteria</taxon>
        <taxon>Bacillati</taxon>
        <taxon>Actinomycetota</taxon>
        <taxon>Actinomycetes</taxon>
        <taxon>Micrococcales</taxon>
        <taxon>Microbacteriaceae</taxon>
        <taxon>Schumannella</taxon>
    </lineage>
</organism>
<dbReference type="EMBL" id="VHQG01000001">
    <property type="protein sequence ID" value="TPW77788.1"/>
    <property type="molecule type" value="Genomic_DNA"/>
</dbReference>
<dbReference type="RefSeq" id="WP_141162315.1">
    <property type="nucleotide sequence ID" value="NZ_VHQG01000001.1"/>
</dbReference>
<evidence type="ECO:0000313" key="3">
    <source>
        <dbReference type="Proteomes" id="UP000316252"/>
    </source>
</evidence>
<keyword evidence="1" id="KW-0732">Signal</keyword>
<name>A0A506Y9K7_9MICO</name>
<keyword evidence="3" id="KW-1185">Reference proteome</keyword>